<gene>
    <name evidence="1" type="ORF">ET418_15640</name>
</gene>
<keyword evidence="2" id="KW-1185">Reference proteome</keyword>
<dbReference type="OrthoDB" id="6700725at2"/>
<organism evidence="1 2">
    <name type="scientific">Oryzomonas rubra</name>
    <dbReference type="NCBI Taxonomy" id="2509454"/>
    <lineage>
        <taxon>Bacteria</taxon>
        <taxon>Pseudomonadati</taxon>
        <taxon>Thermodesulfobacteriota</taxon>
        <taxon>Desulfuromonadia</taxon>
        <taxon>Geobacterales</taxon>
        <taxon>Geobacteraceae</taxon>
        <taxon>Oryzomonas</taxon>
    </lineage>
</organism>
<dbReference type="EMBL" id="SRSD01000010">
    <property type="protein sequence ID" value="KAA0888811.1"/>
    <property type="molecule type" value="Genomic_DNA"/>
</dbReference>
<reference evidence="1 2" key="1">
    <citation type="submission" date="2019-04" db="EMBL/GenBank/DDBJ databases">
        <title>Geobacter ruber sp. nov., ferric-reducing bacteria isolated from paddy soil.</title>
        <authorList>
            <person name="Xu Z."/>
            <person name="Masuda Y."/>
            <person name="Itoh H."/>
            <person name="Senoo K."/>
        </authorList>
    </citation>
    <scope>NUCLEOTIDE SEQUENCE [LARGE SCALE GENOMIC DNA]</scope>
    <source>
        <strain evidence="1 2">Red88</strain>
    </source>
</reference>
<dbReference type="AlphaFoldDB" id="A0A5A9XAW1"/>
<evidence type="ECO:0000313" key="1">
    <source>
        <dbReference type="EMBL" id="KAA0888811.1"/>
    </source>
</evidence>
<dbReference type="RefSeq" id="WP_149309179.1">
    <property type="nucleotide sequence ID" value="NZ_SRSD01000010.1"/>
</dbReference>
<proteinExistence type="predicted"/>
<accession>A0A5A9XAW1</accession>
<dbReference type="InterPro" id="IPR010373">
    <property type="entry name" value="DUF968"/>
</dbReference>
<comment type="caution">
    <text evidence="1">The sequence shown here is derived from an EMBL/GenBank/DDBJ whole genome shotgun (WGS) entry which is preliminary data.</text>
</comment>
<dbReference type="Proteomes" id="UP000324298">
    <property type="component" value="Unassembled WGS sequence"/>
</dbReference>
<sequence>MRYTFVYPPAMLFPKETAERDEVYLQFIRSLPCAKCGRFGPSNAHHHPAAGHSSIGLKVSDYRAVPLCGCECHLRVHQIGKRSFWGDLDAVEDLIARLNILFYSRSL</sequence>
<protein>
    <submittedName>
        <fullName evidence="1">DUF968 domain-containing protein</fullName>
    </submittedName>
</protein>
<name>A0A5A9XAW1_9BACT</name>
<evidence type="ECO:0000313" key="2">
    <source>
        <dbReference type="Proteomes" id="UP000324298"/>
    </source>
</evidence>
<dbReference type="Pfam" id="PF06147">
    <property type="entry name" value="DUF968"/>
    <property type="match status" value="1"/>
</dbReference>